<dbReference type="Proteomes" id="UP001214201">
    <property type="component" value="Chromosome"/>
</dbReference>
<keyword evidence="2" id="KW-0732">Signal</keyword>
<name>A0ABY7YDT6_9XANT</name>
<evidence type="ECO:0000256" key="1">
    <source>
        <dbReference type="SAM" id="MobiDB-lite"/>
    </source>
</evidence>
<feature type="signal peptide" evidence="2">
    <location>
        <begin position="1"/>
        <end position="24"/>
    </location>
</feature>
<evidence type="ECO:0008006" key="5">
    <source>
        <dbReference type="Google" id="ProtNLM"/>
    </source>
</evidence>
<feature type="region of interest" description="Disordered" evidence="1">
    <location>
        <begin position="29"/>
        <end position="90"/>
    </location>
</feature>
<evidence type="ECO:0000256" key="2">
    <source>
        <dbReference type="SAM" id="SignalP"/>
    </source>
</evidence>
<protein>
    <recommendedName>
        <fullName evidence="5">Classical arabinogalactan protein 4</fullName>
    </recommendedName>
</protein>
<accession>A0ABY7YDT6</accession>
<evidence type="ECO:0000313" key="4">
    <source>
        <dbReference type="Proteomes" id="UP001214201"/>
    </source>
</evidence>
<dbReference type="EMBL" id="CP082214">
    <property type="protein sequence ID" value="WDM72023.1"/>
    <property type="molecule type" value="Genomic_DNA"/>
</dbReference>
<feature type="compositionally biased region" description="Low complexity" evidence="1">
    <location>
        <begin position="29"/>
        <end position="49"/>
    </location>
</feature>
<keyword evidence="4" id="KW-1185">Reference proteome</keyword>
<organism evidence="3 4">
    <name type="scientific">Xanthomonas cucurbitae</name>
    <dbReference type="NCBI Taxonomy" id="56453"/>
    <lineage>
        <taxon>Bacteria</taxon>
        <taxon>Pseudomonadati</taxon>
        <taxon>Pseudomonadota</taxon>
        <taxon>Gammaproteobacteria</taxon>
        <taxon>Lysobacterales</taxon>
        <taxon>Lysobacteraceae</taxon>
        <taxon>Xanthomonas</taxon>
    </lineage>
</organism>
<proteinExistence type="predicted"/>
<feature type="chain" id="PRO_5046801533" description="Classical arabinogalactan protein 4" evidence="2">
    <location>
        <begin position="25"/>
        <end position="136"/>
    </location>
</feature>
<feature type="compositionally biased region" description="Polar residues" evidence="1">
    <location>
        <begin position="61"/>
        <end position="74"/>
    </location>
</feature>
<sequence>MAIQSSMRTNAFCLLLAAAGAAQAQSATTTRASNPLQPVTAPTQPVQVPSQLGQRPAAPTIPTQLGQRPTTPTLPTRGAASPATTQGMPAMAPMVYDRTGRLLPGMQPAGPNRVLDTRTGRYYDAVPAGDGLRIVR</sequence>
<reference evidence="3 4" key="1">
    <citation type="submission" date="2021-08" db="EMBL/GenBank/DDBJ databases">
        <title>Genome sequences of Xanthomonas cucurbitae isolates from 5 Midwestern US states.</title>
        <authorList>
            <person name="Hind S.R."/>
        </authorList>
    </citation>
    <scope>NUCLEOTIDE SEQUENCE [LARGE SCALE GENOMIC DNA]</scope>
    <source>
        <strain evidence="3 4">OH_261</strain>
    </source>
</reference>
<gene>
    <name evidence="3" type="ORF">K6978_02130</name>
</gene>
<dbReference type="RefSeq" id="WP_159407695.1">
    <property type="nucleotide sequence ID" value="NZ_CP033326.1"/>
</dbReference>
<evidence type="ECO:0000313" key="3">
    <source>
        <dbReference type="EMBL" id="WDM72023.1"/>
    </source>
</evidence>